<gene>
    <name evidence="1" type="ORF">H9661_06660</name>
</gene>
<dbReference type="NCBIfam" id="TIGR04116">
    <property type="entry name" value="CXXX_rpt_assoc"/>
    <property type="match status" value="1"/>
</dbReference>
<reference evidence="1 2" key="1">
    <citation type="submission" date="2020-08" db="EMBL/GenBank/DDBJ databases">
        <title>A Genomic Blueprint of the Chicken Gut Microbiome.</title>
        <authorList>
            <person name="Gilroy R."/>
            <person name="Ravi A."/>
            <person name="Getino M."/>
            <person name="Pursley I."/>
            <person name="Horton D.L."/>
            <person name="Alikhan N.-F."/>
            <person name="Baker D."/>
            <person name="Gharbi K."/>
            <person name="Hall N."/>
            <person name="Watson M."/>
            <person name="Adriaenssens E.M."/>
            <person name="Foster-Nyarko E."/>
            <person name="Jarju S."/>
            <person name="Secka A."/>
            <person name="Antonio M."/>
            <person name="Oren A."/>
            <person name="Chaudhuri R."/>
            <person name="La Ragione R.M."/>
            <person name="Hildebrand F."/>
            <person name="Pallen M.J."/>
        </authorList>
    </citation>
    <scope>NUCLEOTIDE SEQUENCE [LARGE SCALE GENOMIC DNA]</scope>
    <source>
        <strain evidence="1 2">Sa3CVN1</strain>
    </source>
</reference>
<evidence type="ECO:0000313" key="2">
    <source>
        <dbReference type="Proteomes" id="UP000627781"/>
    </source>
</evidence>
<comment type="caution">
    <text evidence="1">The sequence shown here is derived from an EMBL/GenBank/DDBJ whole genome shotgun (WGS) entry which is preliminary data.</text>
</comment>
<evidence type="ECO:0000313" key="1">
    <source>
        <dbReference type="EMBL" id="MBD7911032.1"/>
    </source>
</evidence>
<dbReference type="EMBL" id="JACSRA010000008">
    <property type="protein sequence ID" value="MBD7911032.1"/>
    <property type="molecule type" value="Genomic_DNA"/>
</dbReference>
<accession>A0ABR8PSB0</accession>
<dbReference type="Proteomes" id="UP000627781">
    <property type="component" value="Unassembled WGS sequence"/>
</dbReference>
<proteinExistence type="predicted"/>
<sequence>MFKEKLGNLKLNEREEILMLLERKWALEELMDALDSQPYSDEEKKDLHIRIVADLEKNQVAYKKWMSDITEKYHWKIGDEARCKIDFNTSEIFIVQQSE</sequence>
<keyword evidence="2" id="KW-1185">Reference proteome</keyword>
<dbReference type="InterPro" id="IPR026413">
    <property type="entry name" value="CXXX_rpt_assoc"/>
</dbReference>
<name>A0ABR8PSB0_9CLOT</name>
<organism evidence="1 2">
    <name type="scientific">Clostridium cibarium</name>
    <dbReference type="NCBI Taxonomy" id="2762247"/>
    <lineage>
        <taxon>Bacteria</taxon>
        <taxon>Bacillati</taxon>
        <taxon>Bacillota</taxon>
        <taxon>Clostridia</taxon>
        <taxon>Eubacteriales</taxon>
        <taxon>Clostridiaceae</taxon>
        <taxon>Clostridium</taxon>
    </lineage>
</organism>
<protein>
    <submittedName>
        <fullName evidence="1">CXXX repeat peptide modification system protein</fullName>
    </submittedName>
</protein>